<dbReference type="PANTHER" id="PTHR14139">
    <property type="entry name" value="CALSYNTENIN"/>
    <property type="match status" value="1"/>
</dbReference>
<feature type="domain" description="RapA2 cadherin-like" evidence="3">
    <location>
        <begin position="1651"/>
        <end position="1737"/>
    </location>
</feature>
<dbReference type="NCBIfam" id="TIGR01965">
    <property type="entry name" value="VCBS_repeat"/>
    <property type="match status" value="6"/>
</dbReference>
<proteinExistence type="predicted"/>
<dbReference type="Proteomes" id="UP001284601">
    <property type="component" value="Unassembled WGS sequence"/>
</dbReference>
<dbReference type="InterPro" id="IPR010221">
    <property type="entry name" value="VCBS_dom"/>
</dbReference>
<dbReference type="EMBL" id="JAWSTH010000106">
    <property type="protein sequence ID" value="MDW5597849.1"/>
    <property type="molecule type" value="Genomic_DNA"/>
</dbReference>
<dbReference type="Pfam" id="PF17963">
    <property type="entry name" value="Big_9"/>
    <property type="match status" value="3"/>
</dbReference>
<dbReference type="InterPro" id="IPR040853">
    <property type="entry name" value="RapA2_cadherin-like"/>
</dbReference>
<sequence length="2593" mass="261459">MTVSGNPSAADRDTARAARRGALILCMAVVTAIATALLAAPAFAITPERADDAALAALGSARGSAPVIVFRTAQPLEPGTAITQAGATRATTSASAFQPNTSARRDRLRRAGATVTRAPEVLRVGGEAAWLYYEDRGPFQLYQHPGRIALVGVHSGDVRVSRSFDWPPLVAGRLPLYLRNAAAYRDDRYRAFERLPQTAGGARTSATATAASTSWTTLTAAPMRDALGTIAPIAIATAAGSNRAAGALARGDACAVTVADMLDNSYDYASVDRTRAAVGGLLADLERRDRGFVAARYSTRDGLSPAAFVTRLIRGHRCRSVLLFIAGGGVRGGQPTINLGASGHADGRLEQQDLRAAELRALLRAHPQVEWQLLVDAPYAGGLIATLKSEPNLRVLMTASESDEPTYACIPELRRLCGTTAAQLAFTSRVLSGIDGLLADPTAVDRANASTATGIPFLSTLLTEGYSRGAASSSLKKLGVHPQSFFNFPRPPPGRGSAPQTIPLPPFAQNKSVSTNEDTAVRIDLASDLIQELFGDFSIVSGPAHGSLSGSGRFVTYTPNADFTGTDSFVYRVRIGLLSSTARVTITVRAINDAPVVTTSAGVTAYEERSPPVAVDAALTVRDVDSPQLTGAVARIGSGYVRGEDLLAFRDTGAIRGRFDAATGTLTLSGRATVADYQAALRSITYGNATVGRDPTAGPRQVTFTATDGALTSAPATKTVNVRAVADPPVVTLSGSGAVPYTENDPATVVDGGLTVGDADSANLSGATVQIVRGLARGEDVLSLTAAAPGGIRDRYDAATGTLTLTGTASLADYQAALRTVAYSNTSEAPSTAARSVQFVATDAGGTPSRAVTRDVAVSAVNDDPTAADDGYTTDAGTLLTVPAPGALSNDRDLDGDRLSIDEVDGSAANVGRAITTPRGATVTVNADGSLSYDPDGAFDALRAGDIVRETFAYRVTDGRASDTATIVFTVTGSNDAPVAADDDYRTDEDTPLTVTAGGGLLANDSDADGDTLTVAELDGSAANVATAYRTARGATLTVAADGSLSYDPDGAFDALRTGEEVRDTVTYRVSDGNGGSDTATATFTITGVNDAPVAADDDYTTDEATPLTVTAGSGLLANDSDAESDTLTVAEVDGSAANVATAYRTARGATVTVAADGSLSYDPDGQFEALGVGERATDTVTYRVSDGNGGSDTATATFTITGVNDRPDAVDDDYRSSDSAPLTVAAPGLLANDTDVDGDTLIVSEVDGSGANVGTAHVTPRGALVTVNADGSLRYDPNGAFTGVRDGEEVRDSVSYSVSDGNGGSDTATLTVTVTGGNDRPDAVDDAYSTDEDTTVTDAAPGVLTNDRDLDGDTLTVDQVDGSAGNVGRATATARGASVTIDADGALRYSPNGAFDALRAGERATDTVTYRVTDGRATDSATITFTITGANDAPVAADDSYRTDESTLLTVAAGSGVLANDVDAEGDTLTVAEVDGSAGNVGTTFAAASGALVTINADGSLSYDPNGRFESLRAGARIDDTVTYRVEDPNGGSDVATVRFTIEGLNDRPDAIDDAYSTDEDTVLTVPAAGVLTNDSDPDSGDVLAVDQVDGSGANVARAITTTRGASVTINADGSLRYDPNGRFDALRPGDRVTDSVTYRATDGGLNDTATVTIEIAGVNDAPRAVDESYDGVGNTRLVVSDPIPAGEAGKTLTGSVQSNDRDPDHLDSELSIVAERVASRLGGSATIDSDGTFTYIPPTGTTATDDSFDYRVTDGDRTDVGTVTIRLASRVWYVDNTEAAGGTGRSSDAFDTLAEATAASGAGDTIFVHTGSGTTGQNAGAVLDANERLLGEAVDLVVRGDTLYDGASARRPSIGNAAGAGVTLATGSTVQGLAVSAAGGAAISGRAGTAGSTINDVRVTGSSGGLALSGTSGSFDVADTTIDTTGGTGLAASGAGTLNLTSAGTISVRASGGRAVDVAGTALSGTLDTVSATSTPAGGVALQNTTGSIAFGDVTVSASGGTGFLADAVAGLSLPGASTANVSNSGGTAVAIRNNTAPSVTFDTVSATGAGSVGIDVSGNRGGGTTTFSGTTTATTTTATGVSLTSNTGHAIAFNGGGLGITTTSGRGFDATGGGTVSVTGSGNRIASSTGTPLRIANTTIGAADATFQSVAANGAANGIVLDTTGATGNLAVTGTGGAGSGGTIQNIRGADGTTQGIGVYVNAASGTTLRSLALSNNDGWAVRTVSADAFSLDGSTINGTNGTNDGLDEGSVYMTDPTGTTGISSSAISGAIEDNVHVNATRGALDLTLQTIDVGANSSTLGGNALLVAARGTVSARTTIDDSQFRSSREDLVQHVVTDTATSDLTVTDSRLANGQASQVSGNVALLAQTSGNGSGARLTYEIDNNTVSGADNGIYVQKGTGIATADGLIENNVVGITGVVRSGARVGSGIVVEARGQGRHVAAIRNNQVRQYNQYGIAATSGEDGAGDNGTVDVDLTVTGNTVTEPGQVRTFAGFLSEVADPNAIVDRCLDLRGNTLTGSGPFAGDLNVFHDFPANTVRLPGYAGGAQDFTAITNFLRAQNTFSSEIVTTPGSGPGYVNGGSACVQPTP</sequence>
<keyword evidence="5" id="KW-1185">Reference proteome</keyword>
<dbReference type="Gene3D" id="2.60.40.3440">
    <property type="match status" value="2"/>
</dbReference>
<feature type="compositionally biased region" description="Acidic residues" evidence="1">
    <location>
        <begin position="1325"/>
        <end position="1335"/>
    </location>
</feature>
<dbReference type="Pfam" id="PF17803">
    <property type="entry name" value="Cadherin_4"/>
    <property type="match status" value="5"/>
</dbReference>
<feature type="domain" description="RapA2 cadherin-like" evidence="3">
    <location>
        <begin position="855"/>
        <end position="933"/>
    </location>
</feature>
<dbReference type="NCBIfam" id="NF012211">
    <property type="entry name" value="tand_rpt_95"/>
    <property type="match status" value="8"/>
</dbReference>
<feature type="transmembrane region" description="Helical" evidence="2">
    <location>
        <begin position="21"/>
        <end position="44"/>
    </location>
</feature>
<keyword evidence="2" id="KW-0472">Membrane</keyword>
<dbReference type="PROSITE" id="PS51318">
    <property type="entry name" value="TAT"/>
    <property type="match status" value="1"/>
</dbReference>
<evidence type="ECO:0000313" key="5">
    <source>
        <dbReference type="Proteomes" id="UP001284601"/>
    </source>
</evidence>
<feature type="region of interest" description="Disordered" evidence="1">
    <location>
        <begin position="1315"/>
        <end position="1335"/>
    </location>
</feature>
<feature type="domain" description="RapA2 cadherin-like" evidence="3">
    <location>
        <begin position="1537"/>
        <end position="1619"/>
    </location>
</feature>
<comment type="caution">
    <text evidence="4">The sequence shown here is derived from an EMBL/GenBank/DDBJ whole genome shotgun (WGS) entry which is preliminary data.</text>
</comment>
<feature type="region of interest" description="Disordered" evidence="1">
    <location>
        <begin position="492"/>
        <end position="513"/>
    </location>
</feature>
<evidence type="ECO:0000313" key="4">
    <source>
        <dbReference type="EMBL" id="MDW5597849.1"/>
    </source>
</evidence>
<name>A0ABU4HXF4_9ACTN</name>
<evidence type="ECO:0000256" key="1">
    <source>
        <dbReference type="SAM" id="MobiDB-lite"/>
    </source>
</evidence>
<dbReference type="InterPro" id="IPR006626">
    <property type="entry name" value="PbH1"/>
</dbReference>
<dbReference type="InterPro" id="IPR006311">
    <property type="entry name" value="TAT_signal"/>
</dbReference>
<keyword evidence="2" id="KW-1133">Transmembrane helix</keyword>
<feature type="domain" description="RapA2 cadherin-like" evidence="3">
    <location>
        <begin position="1309"/>
        <end position="1390"/>
    </location>
</feature>
<accession>A0ABU4HXF4</accession>
<organism evidence="4 5">
    <name type="scientific">Conexibacter stalactiti</name>
    <dbReference type="NCBI Taxonomy" id="1940611"/>
    <lineage>
        <taxon>Bacteria</taxon>
        <taxon>Bacillati</taxon>
        <taxon>Actinomycetota</taxon>
        <taxon>Thermoleophilia</taxon>
        <taxon>Solirubrobacterales</taxon>
        <taxon>Conexibacteraceae</taxon>
        <taxon>Conexibacter</taxon>
    </lineage>
</organism>
<evidence type="ECO:0000259" key="3">
    <source>
        <dbReference type="Pfam" id="PF17803"/>
    </source>
</evidence>
<protein>
    <submittedName>
        <fullName evidence="4">Ig-like domain-containing protein</fullName>
    </submittedName>
</protein>
<keyword evidence="2" id="KW-0812">Transmembrane</keyword>
<dbReference type="SMART" id="SM00710">
    <property type="entry name" value="PbH1"/>
    <property type="match status" value="10"/>
</dbReference>
<reference evidence="5" key="1">
    <citation type="submission" date="2023-07" db="EMBL/GenBank/DDBJ databases">
        <title>Conexibacter stalactiti sp. nov., isolated from stalactites in a lava cave and emended description of the genus Conexibacter.</title>
        <authorList>
            <person name="Lee S.D."/>
        </authorList>
    </citation>
    <scope>NUCLEOTIDE SEQUENCE [LARGE SCALE GENOMIC DNA]</scope>
    <source>
        <strain evidence="5">KCTC 39840</strain>
    </source>
</reference>
<feature type="region of interest" description="Disordered" evidence="1">
    <location>
        <begin position="1683"/>
        <end position="1706"/>
    </location>
</feature>
<dbReference type="RefSeq" id="WP_318600320.1">
    <property type="nucleotide sequence ID" value="NZ_JAWSTH010000106.1"/>
</dbReference>
<feature type="domain" description="RapA2 cadherin-like" evidence="3">
    <location>
        <begin position="1422"/>
        <end position="1504"/>
    </location>
</feature>
<evidence type="ECO:0000256" key="2">
    <source>
        <dbReference type="SAM" id="Phobius"/>
    </source>
</evidence>
<gene>
    <name evidence="4" type="ORF">R7226_26080</name>
</gene>
<dbReference type="PANTHER" id="PTHR14139:SF2">
    <property type="entry name" value="CALSYNTENIN-1"/>
    <property type="match status" value="1"/>
</dbReference>